<feature type="compositionally biased region" description="Basic and acidic residues" evidence="9">
    <location>
        <begin position="567"/>
        <end position="578"/>
    </location>
</feature>
<dbReference type="GO" id="GO:0005886">
    <property type="term" value="C:plasma membrane"/>
    <property type="evidence" value="ECO:0007669"/>
    <property type="project" value="TreeGrafter"/>
</dbReference>
<dbReference type="PROSITE" id="PS01219">
    <property type="entry name" value="AMMONIUM_TRANSP"/>
    <property type="match status" value="1"/>
</dbReference>
<evidence type="ECO:0000313" key="12">
    <source>
        <dbReference type="EMBL" id="OLP99948.1"/>
    </source>
</evidence>
<evidence type="ECO:0000313" key="13">
    <source>
        <dbReference type="Proteomes" id="UP000186817"/>
    </source>
</evidence>
<feature type="transmembrane region" description="Helical" evidence="10">
    <location>
        <begin position="173"/>
        <end position="191"/>
    </location>
</feature>
<feature type="compositionally biased region" description="Acidic residues" evidence="9">
    <location>
        <begin position="581"/>
        <end position="592"/>
    </location>
</feature>
<feature type="compositionally biased region" description="Basic and acidic residues" evidence="9">
    <location>
        <begin position="273"/>
        <end position="282"/>
    </location>
</feature>
<keyword evidence="13" id="KW-1185">Reference proteome</keyword>
<feature type="transmembrane region" description="Helical" evidence="10">
    <location>
        <begin position="104"/>
        <end position="123"/>
    </location>
</feature>
<dbReference type="SUPFAM" id="SSF111352">
    <property type="entry name" value="Ammonium transporter"/>
    <property type="match status" value="1"/>
</dbReference>
<comment type="caution">
    <text evidence="12">The sequence shown here is derived from an EMBL/GenBank/DDBJ whole genome shotgun (WGS) entry which is preliminary data.</text>
</comment>
<keyword evidence="3" id="KW-0813">Transport</keyword>
<feature type="transmembrane region" description="Helical" evidence="10">
    <location>
        <begin position="143"/>
        <end position="161"/>
    </location>
</feature>
<keyword evidence="8" id="KW-0175">Coiled coil</keyword>
<dbReference type="Pfam" id="PF00909">
    <property type="entry name" value="Ammonium_transp"/>
    <property type="match status" value="1"/>
</dbReference>
<dbReference type="PANTHER" id="PTHR11730">
    <property type="entry name" value="AMMONIUM TRANSPORTER"/>
    <property type="match status" value="1"/>
</dbReference>
<dbReference type="OrthoDB" id="534912at2759"/>
<comment type="subcellular location">
    <subcellularLocation>
        <location evidence="1">Membrane</location>
        <topology evidence="1">Multi-pass membrane protein</topology>
    </subcellularLocation>
</comment>
<dbReference type="GO" id="GO:0008519">
    <property type="term" value="F:ammonium channel activity"/>
    <property type="evidence" value="ECO:0007669"/>
    <property type="project" value="InterPro"/>
</dbReference>
<feature type="compositionally biased region" description="Low complexity" evidence="9">
    <location>
        <begin position="251"/>
        <end position="268"/>
    </location>
</feature>
<accession>A0A1Q9DXU1</accession>
<protein>
    <submittedName>
        <fullName evidence="12">Ammonium transporter 2</fullName>
    </submittedName>
</protein>
<reference evidence="12 13" key="1">
    <citation type="submission" date="2016-02" db="EMBL/GenBank/DDBJ databases">
        <title>Genome analysis of coral dinoflagellate symbionts highlights evolutionary adaptations to a symbiotic lifestyle.</title>
        <authorList>
            <person name="Aranda M."/>
            <person name="Li Y."/>
            <person name="Liew Y.J."/>
            <person name="Baumgarten S."/>
            <person name="Simakov O."/>
            <person name="Wilson M."/>
            <person name="Piel J."/>
            <person name="Ashoor H."/>
            <person name="Bougouffa S."/>
            <person name="Bajic V.B."/>
            <person name="Ryu T."/>
            <person name="Ravasi T."/>
            <person name="Bayer T."/>
            <person name="Micklem G."/>
            <person name="Kim H."/>
            <person name="Bhak J."/>
            <person name="Lajeunesse T.C."/>
            <person name="Voolstra C.R."/>
        </authorList>
    </citation>
    <scope>NUCLEOTIDE SEQUENCE [LARGE SCALE GENOMIC DNA]</scope>
    <source>
        <strain evidence="12 13">CCMP2467</strain>
    </source>
</reference>
<feature type="compositionally biased region" description="Polar residues" evidence="9">
    <location>
        <begin position="515"/>
        <end position="527"/>
    </location>
</feature>
<evidence type="ECO:0000256" key="8">
    <source>
        <dbReference type="SAM" id="Coils"/>
    </source>
</evidence>
<evidence type="ECO:0000256" key="2">
    <source>
        <dbReference type="ARBA" id="ARBA00005887"/>
    </source>
</evidence>
<comment type="similarity">
    <text evidence="2">Belongs to the ammonia transporter channel (TC 1.A.11.2) family.</text>
</comment>
<keyword evidence="6 10" id="KW-0472">Membrane</keyword>
<evidence type="ECO:0000256" key="6">
    <source>
        <dbReference type="ARBA" id="ARBA00023136"/>
    </source>
</evidence>
<feature type="region of interest" description="Disordered" evidence="9">
    <location>
        <begin position="239"/>
        <end position="282"/>
    </location>
</feature>
<gene>
    <name evidence="12" type="primary">amtB</name>
    <name evidence="12" type="ORF">AK812_SmicGene17437</name>
</gene>
<name>A0A1Q9DXU1_SYMMI</name>
<feature type="transmembrane region" description="Helical" evidence="10">
    <location>
        <begin position="70"/>
        <end position="92"/>
    </location>
</feature>
<proteinExistence type="inferred from homology"/>
<organism evidence="12 13">
    <name type="scientific">Symbiodinium microadriaticum</name>
    <name type="common">Dinoflagellate</name>
    <name type="synonym">Zooxanthella microadriatica</name>
    <dbReference type="NCBI Taxonomy" id="2951"/>
    <lineage>
        <taxon>Eukaryota</taxon>
        <taxon>Sar</taxon>
        <taxon>Alveolata</taxon>
        <taxon>Dinophyceae</taxon>
        <taxon>Suessiales</taxon>
        <taxon>Symbiodiniaceae</taxon>
        <taxon>Symbiodinium</taxon>
    </lineage>
</organism>
<keyword evidence="4 10" id="KW-0812">Transmembrane</keyword>
<dbReference type="Gene3D" id="1.10.3430.10">
    <property type="entry name" value="Ammonium transporter AmtB like domains"/>
    <property type="match status" value="1"/>
</dbReference>
<dbReference type="PANTHER" id="PTHR11730:SF6">
    <property type="entry name" value="AMMONIUM TRANSPORTER"/>
    <property type="match status" value="1"/>
</dbReference>
<evidence type="ECO:0000256" key="4">
    <source>
        <dbReference type="ARBA" id="ARBA00022692"/>
    </source>
</evidence>
<evidence type="ECO:0000256" key="3">
    <source>
        <dbReference type="ARBA" id="ARBA00022448"/>
    </source>
</evidence>
<keyword evidence="7" id="KW-0924">Ammonia transport</keyword>
<sequence length="605" mass="66391">MLVRLCADCAIAICIQVMTSFIYPVVVAWTWNYGWLDTIFDVGSADGIYQQKFEGIARLLSLVSRCYMDFAGSGIVHLTGGVSALAGTIVLGPRTGRFVNPEEFEPHNLPLVVLGTFALWFGWYGFNPGSTLGMHTGDTGAMAAQVAMNTTISVFMVRFGIYKKHRGTMSVACNVECGSAFAIGFIGALVYQGASMLLQKLKIDDPVFDELQSHRPGIDEPGGGDQWHVDECTLQEPRTGYQGPMGKKPQWDAWSGQWGGQSSSSYGWHPKGGGKDWSQKWNSDKAENWFPGYEMMQPKQARQQPDGRSPGYTEPTEGDGSQTGELMHHIQKLINTIRKADARTRKSDKEKEEVSGKWESFQDGLKQAFIKERTKVQERLRRIKEEAKEHQETKASALTALQDLFVNNQLPTDTGAEQREAINAEWDKLTSIPDDPMEGLPSFLAAAIQSGGAAKDKARRQLMSALGVPAEEAASAATPERRPRAARSTTPPPTRTAHRPSPPPPEGENVPYGEVSTNNDPYMTSPTHHGPTAVTPLAKPRHKDGARLNIKLQGRAPSQPRISKTNLADKLHEKRAAAAEEISEIVDTDEDMPIGNLPKSHREGG</sequence>
<feature type="compositionally biased region" description="Low complexity" evidence="9">
    <location>
        <begin position="469"/>
        <end position="478"/>
    </location>
</feature>
<feature type="transmembrane region" description="Helical" evidence="10">
    <location>
        <begin position="9"/>
        <end position="31"/>
    </location>
</feature>
<feature type="compositionally biased region" description="Pro residues" evidence="9">
    <location>
        <begin position="490"/>
        <end position="506"/>
    </location>
</feature>
<evidence type="ECO:0000256" key="1">
    <source>
        <dbReference type="ARBA" id="ARBA00004141"/>
    </source>
</evidence>
<dbReference type="InterPro" id="IPR024041">
    <property type="entry name" value="NH4_transpt_AmtB-like_dom"/>
</dbReference>
<feature type="region of interest" description="Disordered" evidence="9">
    <location>
        <begin position="469"/>
        <end position="605"/>
    </location>
</feature>
<dbReference type="InterPro" id="IPR029020">
    <property type="entry name" value="Ammonium/urea_transptr"/>
</dbReference>
<evidence type="ECO:0000256" key="10">
    <source>
        <dbReference type="SAM" id="Phobius"/>
    </source>
</evidence>
<evidence type="ECO:0000256" key="5">
    <source>
        <dbReference type="ARBA" id="ARBA00022989"/>
    </source>
</evidence>
<evidence type="ECO:0000256" key="9">
    <source>
        <dbReference type="SAM" id="MobiDB-lite"/>
    </source>
</evidence>
<dbReference type="EMBL" id="LSRX01000344">
    <property type="protein sequence ID" value="OLP99948.1"/>
    <property type="molecule type" value="Genomic_DNA"/>
</dbReference>
<evidence type="ECO:0000256" key="7">
    <source>
        <dbReference type="ARBA" id="ARBA00023177"/>
    </source>
</evidence>
<dbReference type="AlphaFoldDB" id="A0A1Q9DXU1"/>
<dbReference type="GO" id="GO:0097272">
    <property type="term" value="P:ammonium homeostasis"/>
    <property type="evidence" value="ECO:0007669"/>
    <property type="project" value="TreeGrafter"/>
</dbReference>
<dbReference type="InterPro" id="IPR018047">
    <property type="entry name" value="Ammonium_transpt_CS"/>
</dbReference>
<feature type="domain" description="Ammonium transporter AmtB-like" evidence="11">
    <location>
        <begin position="13"/>
        <end position="207"/>
    </location>
</feature>
<feature type="coiled-coil region" evidence="8">
    <location>
        <begin position="366"/>
        <end position="400"/>
    </location>
</feature>
<feature type="region of interest" description="Disordered" evidence="9">
    <location>
        <begin position="297"/>
        <end position="323"/>
    </location>
</feature>
<dbReference type="Proteomes" id="UP000186817">
    <property type="component" value="Unassembled WGS sequence"/>
</dbReference>
<keyword evidence="5 10" id="KW-1133">Transmembrane helix</keyword>
<evidence type="ECO:0000259" key="11">
    <source>
        <dbReference type="Pfam" id="PF00909"/>
    </source>
</evidence>